<evidence type="ECO:0000313" key="9">
    <source>
        <dbReference type="Proteomes" id="UP000184480"/>
    </source>
</evidence>
<dbReference type="Pfam" id="PF01640">
    <property type="entry name" value="Peptidase_C10"/>
    <property type="match status" value="2"/>
</dbReference>
<name>A0A1M5C9A8_9BACT</name>
<evidence type="ECO:0000256" key="5">
    <source>
        <dbReference type="ARBA" id="ARBA00022807"/>
    </source>
</evidence>
<evidence type="ECO:0000256" key="2">
    <source>
        <dbReference type="ARBA" id="ARBA00022670"/>
    </source>
</evidence>
<keyword evidence="4" id="KW-0378">Hydrolase</keyword>
<feature type="active site" description="Proton acceptor" evidence="6">
    <location>
        <position position="325"/>
    </location>
</feature>
<dbReference type="InterPro" id="IPR025896">
    <property type="entry name" value="Spi_Prtas-inh"/>
</dbReference>
<sequence>MKKLFPFLFAFVFLSCSHDNSMVDESSQTDLDTNFVDMREAISMATLLEYDVTNPGTSTRSTTYLDVESAVPIGDTDKPSYYIVNYANNSGFVIIAADKRAEPVLAFSTEGSFDIDTDKLPGGLVEWMSGTKDYIQDIRESNTQSSEAPNLRLCVALKSTSTRALNTSECSNSANCPVESISSTVVGPLLETAWSQGVGFNDSIPILCDGGWHVPAGCVAIAMAQVMYYHKYPSTYNWAKMLPYHGGSEASRLIRDLGLTDALHMDYGCDGSFTDTKKAESVFKKNFGYSSATYGSFNSNIVQSQLKSGLPVILRGEKSSGEAGHAWVCDGFIQSNTCTHSTLQLHMNWGWGSQYTTTGKNFNGWYGVNDWNSPNGNFNQKNDMVYNIKP</sequence>
<evidence type="ECO:0000256" key="6">
    <source>
        <dbReference type="PIRSR" id="PIRSR600200-1"/>
    </source>
</evidence>
<comment type="similarity">
    <text evidence="1">Belongs to the peptidase C10 family.</text>
</comment>
<dbReference type="InterPro" id="IPR000200">
    <property type="entry name" value="Peptidase_C10"/>
</dbReference>
<dbReference type="InterPro" id="IPR044934">
    <property type="entry name" value="Streptopain_sf"/>
</dbReference>
<gene>
    <name evidence="8" type="ORF">SAMN05444362_10780</name>
</gene>
<feature type="active site" description="Nucleophile" evidence="6">
    <location>
        <position position="218"/>
    </location>
</feature>
<dbReference type="Gene3D" id="3.90.70.50">
    <property type="entry name" value="Peptidase C10, streptopain"/>
    <property type="match status" value="2"/>
</dbReference>
<dbReference type="Pfam" id="PF13734">
    <property type="entry name" value="Inhibitor_I69"/>
    <property type="match status" value="1"/>
</dbReference>
<dbReference type="InterPro" id="IPR038765">
    <property type="entry name" value="Papain-like_cys_pep_sf"/>
</dbReference>
<dbReference type="STRING" id="1346286.SAMN05444362_10780"/>
<evidence type="ECO:0000256" key="3">
    <source>
        <dbReference type="ARBA" id="ARBA00022729"/>
    </source>
</evidence>
<dbReference type="EMBL" id="FQUC01000007">
    <property type="protein sequence ID" value="SHF51301.1"/>
    <property type="molecule type" value="Genomic_DNA"/>
</dbReference>
<dbReference type="GO" id="GO:0006508">
    <property type="term" value="P:proteolysis"/>
    <property type="evidence" value="ECO:0007669"/>
    <property type="project" value="UniProtKB-KW"/>
</dbReference>
<feature type="domain" description="Spi protease inhibitor" evidence="7">
    <location>
        <begin position="64"/>
        <end position="132"/>
    </location>
</feature>
<dbReference type="PROSITE" id="PS51257">
    <property type="entry name" value="PROKAR_LIPOPROTEIN"/>
    <property type="match status" value="1"/>
</dbReference>
<keyword evidence="3" id="KW-0732">Signal</keyword>
<dbReference type="RefSeq" id="WP_062179421.1">
    <property type="nucleotide sequence ID" value="NZ_BBXL01000007.1"/>
</dbReference>
<dbReference type="GO" id="GO:0008234">
    <property type="term" value="F:cysteine-type peptidase activity"/>
    <property type="evidence" value="ECO:0007669"/>
    <property type="project" value="UniProtKB-KW"/>
</dbReference>
<evidence type="ECO:0000259" key="7">
    <source>
        <dbReference type="Pfam" id="PF13734"/>
    </source>
</evidence>
<organism evidence="8 9">
    <name type="scientific">Dysgonomonas macrotermitis</name>
    <dbReference type="NCBI Taxonomy" id="1346286"/>
    <lineage>
        <taxon>Bacteria</taxon>
        <taxon>Pseudomonadati</taxon>
        <taxon>Bacteroidota</taxon>
        <taxon>Bacteroidia</taxon>
        <taxon>Bacteroidales</taxon>
        <taxon>Dysgonomonadaceae</taxon>
        <taxon>Dysgonomonas</taxon>
    </lineage>
</organism>
<dbReference type="SUPFAM" id="SSF54001">
    <property type="entry name" value="Cysteine proteinases"/>
    <property type="match status" value="1"/>
</dbReference>
<reference evidence="9" key="1">
    <citation type="submission" date="2016-11" db="EMBL/GenBank/DDBJ databases">
        <authorList>
            <person name="Varghese N."/>
            <person name="Submissions S."/>
        </authorList>
    </citation>
    <scope>NUCLEOTIDE SEQUENCE [LARGE SCALE GENOMIC DNA]</scope>
    <source>
        <strain evidence="9">DSM 27370</strain>
    </source>
</reference>
<evidence type="ECO:0000256" key="1">
    <source>
        <dbReference type="ARBA" id="ARBA00009693"/>
    </source>
</evidence>
<accession>A0A1M5C9A8</accession>
<keyword evidence="5" id="KW-0788">Thiol protease</keyword>
<dbReference type="Proteomes" id="UP000184480">
    <property type="component" value="Unassembled WGS sequence"/>
</dbReference>
<keyword evidence="2" id="KW-0645">Protease</keyword>
<evidence type="ECO:0000313" key="8">
    <source>
        <dbReference type="EMBL" id="SHF51301.1"/>
    </source>
</evidence>
<proteinExistence type="inferred from homology"/>
<keyword evidence="9" id="KW-1185">Reference proteome</keyword>
<dbReference type="AlphaFoldDB" id="A0A1M5C9A8"/>
<dbReference type="OrthoDB" id="2235251at2"/>
<evidence type="ECO:0000256" key="4">
    <source>
        <dbReference type="ARBA" id="ARBA00022801"/>
    </source>
</evidence>
<protein>
    <submittedName>
        <fullName evidence="8">Spi protease inhibitor</fullName>
    </submittedName>
</protein>